<dbReference type="SMART" id="SM00325">
    <property type="entry name" value="RhoGEF"/>
    <property type="match status" value="1"/>
</dbReference>
<dbReference type="PROSITE" id="PS50003">
    <property type="entry name" value="PH_DOMAIN"/>
    <property type="match status" value="1"/>
</dbReference>
<reference evidence="5" key="3">
    <citation type="submission" date="2025-08" db="UniProtKB">
        <authorList>
            <consortium name="Ensembl"/>
        </authorList>
    </citation>
    <scope>IDENTIFICATION</scope>
</reference>
<dbReference type="CDD" id="cd00160">
    <property type="entry name" value="RhoGEF"/>
    <property type="match status" value="1"/>
</dbReference>
<protein>
    <recommendedName>
        <fullName evidence="7">DH domain-containing protein</fullName>
    </recommendedName>
</protein>
<dbReference type="Pfam" id="PF22697">
    <property type="entry name" value="SOS1_NGEF_PH"/>
    <property type="match status" value="1"/>
</dbReference>
<reference evidence="5" key="4">
    <citation type="submission" date="2025-09" db="UniProtKB">
        <authorList>
            <consortium name="Ensembl"/>
        </authorList>
    </citation>
    <scope>IDENTIFICATION</scope>
</reference>
<reference evidence="5" key="2">
    <citation type="journal article" date="2008" name="Genome Biol.">
        <title>Improved genome assembly and evidence-based global gene model set for the chordate Ciona intestinalis: new insight into intron and operon populations.</title>
        <authorList>
            <person name="Satou Y."/>
            <person name="Mineta K."/>
            <person name="Ogasawara M."/>
            <person name="Sasakura Y."/>
            <person name="Shoguchi E."/>
            <person name="Ueno K."/>
            <person name="Yamada L."/>
            <person name="Matsumoto J."/>
            <person name="Wasserscheid J."/>
            <person name="Dewar K."/>
            <person name="Wiley G.B."/>
            <person name="Macmil S.L."/>
            <person name="Roe B.A."/>
            <person name="Zeller R.W."/>
            <person name="Hastings K.E."/>
            <person name="Lemaire P."/>
            <person name="Lindquist E."/>
            <person name="Endo T."/>
            <person name="Hotta K."/>
            <person name="Inaba K."/>
        </authorList>
    </citation>
    <scope>NUCLEOTIDE SEQUENCE [LARGE SCALE GENOMIC DNA]</scope>
    <source>
        <strain evidence="5">wild type</strain>
    </source>
</reference>
<dbReference type="InterPro" id="IPR047271">
    <property type="entry name" value="Ephexin-like"/>
</dbReference>
<dbReference type="GeneTree" id="ENSGT01030000234571"/>
<dbReference type="InterPro" id="IPR000219">
    <property type="entry name" value="DH_dom"/>
</dbReference>
<evidence type="ECO:0000259" key="4">
    <source>
        <dbReference type="PROSITE" id="PS50010"/>
    </source>
</evidence>
<dbReference type="InterPro" id="IPR055251">
    <property type="entry name" value="SOS1_NGEF_PH"/>
</dbReference>
<accession>H2XSU2</accession>
<dbReference type="SUPFAM" id="SSF50044">
    <property type="entry name" value="SH3-domain"/>
    <property type="match status" value="1"/>
</dbReference>
<dbReference type="PANTHER" id="PTHR12845">
    <property type="entry name" value="GUANINE NUCLEOTIDE EXCHANGE FACTOR"/>
    <property type="match status" value="1"/>
</dbReference>
<dbReference type="InParanoid" id="H2XSU2"/>
<dbReference type="GO" id="GO:0005085">
    <property type="term" value="F:guanyl-nucleotide exchange factor activity"/>
    <property type="evidence" value="ECO:0007669"/>
    <property type="project" value="InterPro"/>
</dbReference>
<dbReference type="InterPro" id="IPR036028">
    <property type="entry name" value="SH3-like_dom_sf"/>
</dbReference>
<keyword evidence="2" id="KW-0966">Cell projection</keyword>
<dbReference type="Gene3D" id="1.20.900.10">
    <property type="entry name" value="Dbl homology (DH) domain"/>
    <property type="match status" value="1"/>
</dbReference>
<evidence type="ECO:0008006" key="7">
    <source>
        <dbReference type="Google" id="ProtNLM"/>
    </source>
</evidence>
<proteinExistence type="predicted"/>
<dbReference type="InterPro" id="IPR047270">
    <property type="entry name" value="PH_ephexin"/>
</dbReference>
<dbReference type="Proteomes" id="UP000008144">
    <property type="component" value="Chromosome 1"/>
</dbReference>
<evidence type="ECO:0000256" key="2">
    <source>
        <dbReference type="ARBA" id="ARBA00023273"/>
    </source>
</evidence>
<dbReference type="InterPro" id="IPR001849">
    <property type="entry name" value="PH_domain"/>
</dbReference>
<feature type="domain" description="DH" evidence="4">
    <location>
        <begin position="1"/>
        <end position="178"/>
    </location>
</feature>
<dbReference type="Gene3D" id="2.30.30.40">
    <property type="entry name" value="SH3 Domains"/>
    <property type="match status" value="1"/>
</dbReference>
<dbReference type="Ensembl" id="ENSCINT00000034286.1">
    <property type="protein sequence ID" value="ENSCINP00000032726.1"/>
    <property type="gene ID" value="ENSCING00000024868.1"/>
</dbReference>
<dbReference type="SMART" id="SM00233">
    <property type="entry name" value="PH"/>
    <property type="match status" value="1"/>
</dbReference>
<organism evidence="5 6">
    <name type="scientific">Ciona intestinalis</name>
    <name type="common">Transparent sea squirt</name>
    <name type="synonym">Ascidia intestinalis</name>
    <dbReference type="NCBI Taxonomy" id="7719"/>
    <lineage>
        <taxon>Eukaryota</taxon>
        <taxon>Metazoa</taxon>
        <taxon>Chordata</taxon>
        <taxon>Tunicata</taxon>
        <taxon>Ascidiacea</taxon>
        <taxon>Phlebobranchia</taxon>
        <taxon>Cionidae</taxon>
        <taxon>Ciona</taxon>
    </lineage>
</organism>
<sequence length="407" mass="47055">MTSESSYLRSLNVLVDCYKSSPELRATVTSTEYHHLFSNIDAVRKACWRFHHALSKRRKSSSVVINDVCDIVLEFVKAGTFAPYVTYCSNEIYQQRVLLRLMKENQEFVRVLRRLEKNEQCAGLPLHSFLLLPMQRITRIPLLIDTIRQRCEVSSPDYSIASEALKETTSLVKTCNEQARSLERTEEMIQLQTQLEFKCSRSFALVSASRYVVKRGPLLKVSEDVVFGFRRLTKQEIYLFLFNDVILVTKRKNFSDESYSVTDYCYKERLKSRDVINDPFSFVIIMERTQDGQRIELKLEADKPNGKSRWMAALSRNKSFGQPISKEAMQVLIIKSVRAEEPDMISLKNMDVCVVLYTTSDGWIYGERMSDGCRGWFSSGGAKEILNSKVREQNLYRRARLLGQPTV</sequence>
<evidence type="ECO:0000256" key="1">
    <source>
        <dbReference type="ARBA" id="ARBA00004316"/>
    </source>
</evidence>
<dbReference type="PANTHER" id="PTHR12845:SF5">
    <property type="entry name" value="EPHEXIN, ISOFORM D"/>
    <property type="match status" value="1"/>
</dbReference>
<dbReference type="CDD" id="cd01221">
    <property type="entry name" value="PH_ephexin"/>
    <property type="match status" value="1"/>
</dbReference>
<dbReference type="InterPro" id="IPR035797">
    <property type="entry name" value="ARHGEF16/ARHGEF26_SH3"/>
</dbReference>
<dbReference type="InterPro" id="IPR011993">
    <property type="entry name" value="PH-like_dom_sf"/>
</dbReference>
<dbReference type="STRING" id="7719.ENSCINP00000032726"/>
<dbReference type="Gene3D" id="2.30.29.30">
    <property type="entry name" value="Pleckstrin-homology domain (PH domain)/Phosphotyrosine-binding domain (PTB)"/>
    <property type="match status" value="1"/>
</dbReference>
<dbReference type="Pfam" id="PF00621">
    <property type="entry name" value="RhoGEF"/>
    <property type="match status" value="1"/>
</dbReference>
<dbReference type="FunCoup" id="H2XSU2">
    <property type="interactions" value="4"/>
</dbReference>
<evidence type="ECO:0000259" key="3">
    <source>
        <dbReference type="PROSITE" id="PS50003"/>
    </source>
</evidence>
<reference evidence="6" key="1">
    <citation type="journal article" date="2002" name="Science">
        <title>The draft genome of Ciona intestinalis: insights into chordate and vertebrate origins.</title>
        <authorList>
            <person name="Dehal P."/>
            <person name="Satou Y."/>
            <person name="Campbell R.K."/>
            <person name="Chapman J."/>
            <person name="Degnan B."/>
            <person name="De Tomaso A."/>
            <person name="Davidson B."/>
            <person name="Di Gregorio A."/>
            <person name="Gelpke M."/>
            <person name="Goodstein D.M."/>
            <person name="Harafuji N."/>
            <person name="Hastings K.E."/>
            <person name="Ho I."/>
            <person name="Hotta K."/>
            <person name="Huang W."/>
            <person name="Kawashima T."/>
            <person name="Lemaire P."/>
            <person name="Martinez D."/>
            <person name="Meinertzhagen I.A."/>
            <person name="Necula S."/>
            <person name="Nonaka M."/>
            <person name="Putnam N."/>
            <person name="Rash S."/>
            <person name="Saiga H."/>
            <person name="Satake M."/>
            <person name="Terry A."/>
            <person name="Yamada L."/>
            <person name="Wang H.G."/>
            <person name="Awazu S."/>
            <person name="Azumi K."/>
            <person name="Boore J."/>
            <person name="Branno M."/>
            <person name="Chin-Bow S."/>
            <person name="DeSantis R."/>
            <person name="Doyle S."/>
            <person name="Francino P."/>
            <person name="Keys D.N."/>
            <person name="Haga S."/>
            <person name="Hayashi H."/>
            <person name="Hino K."/>
            <person name="Imai K.S."/>
            <person name="Inaba K."/>
            <person name="Kano S."/>
            <person name="Kobayashi K."/>
            <person name="Kobayashi M."/>
            <person name="Lee B.I."/>
            <person name="Makabe K.W."/>
            <person name="Manohar C."/>
            <person name="Matassi G."/>
            <person name="Medina M."/>
            <person name="Mochizuki Y."/>
            <person name="Mount S."/>
            <person name="Morishita T."/>
            <person name="Miura S."/>
            <person name="Nakayama A."/>
            <person name="Nishizaka S."/>
            <person name="Nomoto H."/>
            <person name="Ohta F."/>
            <person name="Oishi K."/>
            <person name="Rigoutsos I."/>
            <person name="Sano M."/>
            <person name="Sasaki A."/>
            <person name="Sasakura Y."/>
            <person name="Shoguchi E."/>
            <person name="Shin-i T."/>
            <person name="Spagnuolo A."/>
            <person name="Stainier D."/>
            <person name="Suzuki M.M."/>
            <person name="Tassy O."/>
            <person name="Takatori N."/>
            <person name="Tokuoka M."/>
            <person name="Yagi K."/>
            <person name="Yoshizaki F."/>
            <person name="Wada S."/>
            <person name="Zhang C."/>
            <person name="Hyatt P.D."/>
            <person name="Larimer F."/>
            <person name="Detter C."/>
            <person name="Doggett N."/>
            <person name="Glavina T."/>
            <person name="Hawkins T."/>
            <person name="Richardson P."/>
            <person name="Lucas S."/>
            <person name="Kohara Y."/>
            <person name="Levine M."/>
            <person name="Satoh N."/>
            <person name="Rokhsar D.S."/>
        </authorList>
    </citation>
    <scope>NUCLEOTIDE SEQUENCE [LARGE SCALE GENOMIC DNA]</scope>
</reference>
<dbReference type="PROSITE" id="PS50010">
    <property type="entry name" value="DH_2"/>
    <property type="match status" value="1"/>
</dbReference>
<dbReference type="SUPFAM" id="SSF50729">
    <property type="entry name" value="PH domain-like"/>
    <property type="match status" value="1"/>
</dbReference>
<dbReference type="HOGENOM" id="CLU_012820_5_0_1"/>
<keyword evidence="6" id="KW-1185">Reference proteome</keyword>
<dbReference type="EMBL" id="EAAA01000384">
    <property type="status" value="NOT_ANNOTATED_CDS"/>
    <property type="molecule type" value="Genomic_DNA"/>
</dbReference>
<feature type="domain" description="PH" evidence="3">
    <location>
        <begin position="211"/>
        <end position="319"/>
    </location>
</feature>
<dbReference type="InterPro" id="IPR035899">
    <property type="entry name" value="DBL_dom_sf"/>
</dbReference>
<evidence type="ECO:0000313" key="5">
    <source>
        <dbReference type="Ensembl" id="ENSCINP00000032726.1"/>
    </source>
</evidence>
<dbReference type="CDD" id="cd11938">
    <property type="entry name" value="SH3_ARHGEF16_26"/>
    <property type="match status" value="1"/>
</dbReference>
<dbReference type="AlphaFoldDB" id="H2XSU2"/>
<evidence type="ECO:0000313" key="6">
    <source>
        <dbReference type="Proteomes" id="UP000008144"/>
    </source>
</evidence>
<name>H2XSU2_CIOIN</name>
<comment type="subcellular location">
    <subcellularLocation>
        <location evidence="1">Cell projection</location>
    </subcellularLocation>
</comment>
<dbReference type="SUPFAM" id="SSF48065">
    <property type="entry name" value="DBL homology domain (DH-domain)"/>
    <property type="match status" value="1"/>
</dbReference>
<dbReference type="OMA" id="MQRITRI"/>
<dbReference type="GO" id="GO:0042995">
    <property type="term" value="C:cell projection"/>
    <property type="evidence" value="ECO:0007669"/>
    <property type="project" value="UniProtKB-SubCell"/>
</dbReference>